<reference evidence="2 3" key="1">
    <citation type="submission" date="2020-06" db="EMBL/GenBank/DDBJ databases">
        <authorList>
            <person name="Li R."/>
            <person name="Bekaert M."/>
        </authorList>
    </citation>
    <scope>NUCLEOTIDE SEQUENCE [LARGE SCALE GENOMIC DNA]</scope>
    <source>
        <strain evidence="3">wild</strain>
    </source>
</reference>
<evidence type="ECO:0000313" key="2">
    <source>
        <dbReference type="EMBL" id="CAC5416529.1"/>
    </source>
</evidence>
<dbReference type="InterPro" id="IPR027417">
    <property type="entry name" value="P-loop_NTPase"/>
</dbReference>
<name>A0A6J8E6R7_MYTCO</name>
<organism evidence="2 3">
    <name type="scientific">Mytilus coruscus</name>
    <name type="common">Sea mussel</name>
    <dbReference type="NCBI Taxonomy" id="42192"/>
    <lineage>
        <taxon>Eukaryota</taxon>
        <taxon>Metazoa</taxon>
        <taxon>Spiralia</taxon>
        <taxon>Lophotrochozoa</taxon>
        <taxon>Mollusca</taxon>
        <taxon>Bivalvia</taxon>
        <taxon>Autobranchia</taxon>
        <taxon>Pteriomorphia</taxon>
        <taxon>Mytilida</taxon>
        <taxon>Mytiloidea</taxon>
        <taxon>Mytilidae</taxon>
        <taxon>Mytilinae</taxon>
        <taxon>Mytilus</taxon>
    </lineage>
</organism>
<protein>
    <recommendedName>
        <fullName evidence="1">NB-ARC domain-containing protein</fullName>
    </recommendedName>
</protein>
<accession>A0A6J8E6R7</accession>
<dbReference type="Proteomes" id="UP000507470">
    <property type="component" value="Unassembled WGS sequence"/>
</dbReference>
<keyword evidence="3" id="KW-1185">Reference proteome</keyword>
<dbReference type="Pfam" id="PF00931">
    <property type="entry name" value="NB-ARC"/>
    <property type="match status" value="1"/>
</dbReference>
<evidence type="ECO:0000313" key="3">
    <source>
        <dbReference type="Proteomes" id="UP000507470"/>
    </source>
</evidence>
<evidence type="ECO:0000259" key="1">
    <source>
        <dbReference type="Pfam" id="PF00931"/>
    </source>
</evidence>
<gene>
    <name evidence="2" type="ORF">MCOR_49133</name>
</gene>
<dbReference type="OrthoDB" id="6136658at2759"/>
<proteinExistence type="predicted"/>
<dbReference type="InterPro" id="IPR002182">
    <property type="entry name" value="NB-ARC"/>
</dbReference>
<dbReference type="SUPFAM" id="SSF52540">
    <property type="entry name" value="P-loop containing nucleoside triphosphate hydrolases"/>
    <property type="match status" value="1"/>
</dbReference>
<dbReference type="EMBL" id="CACVKT020008661">
    <property type="protein sequence ID" value="CAC5416529.1"/>
    <property type="molecule type" value="Genomic_DNA"/>
</dbReference>
<dbReference type="PANTHER" id="PTHR47691:SF3">
    <property type="entry name" value="HTH-TYPE TRANSCRIPTIONAL REGULATOR RV0890C-RELATED"/>
    <property type="match status" value="1"/>
</dbReference>
<dbReference type="Gene3D" id="3.40.50.300">
    <property type="entry name" value="P-loop containing nucleotide triphosphate hydrolases"/>
    <property type="match status" value="1"/>
</dbReference>
<sequence>MDTTIYLSPEDEIDVELKTKITEICTPGQKKYPKSTRQLNYEAINKNYSIARIGRKPDVPNYDYKVGNHVEFSKLFMRTCIAQYTAFDGTCDLSAHCLIVSIDTFPQQVQKVAIKLRSDVRNPWAHCNFDEWDSIKYQTSFQLMHQLIKCLNLNKPDETNVLSELTKWETNGFLFLQGYSVDQTVVTDLPQQTQILTEYALKMKACQDSSFIKVHEAMSIINGDIASVLEKLADEVKATTEDVSYIKRDFSEMKENVGNFKNYMSQSKPTGTIFFYPPNRSEYFVTREKEMNQIQIRFVDKDNENQTLVLSGLGGCGKTTLANEFAWKSQNFIRQVYFRCQPNLQVLWRIPLQHLLLMLTQQGRENFRETFKRTLNWFSNLNERWLLVVDNADEEYLSDNTKKLLVGSWKRHTCGYVLITTRQIKTKLKKFGGLPSALEQATTHIKSIKCSFADYVRRFEKKRLHLLKAAPSPRKISKDRLAVAITWQLNIEYISRESENEGLGTAAIAIMEIFFFVCR</sequence>
<feature type="domain" description="NB-ARC" evidence="1">
    <location>
        <begin position="288"/>
        <end position="424"/>
    </location>
</feature>
<dbReference type="PANTHER" id="PTHR47691">
    <property type="entry name" value="REGULATOR-RELATED"/>
    <property type="match status" value="1"/>
</dbReference>
<dbReference type="AlphaFoldDB" id="A0A6J8E6R7"/>